<dbReference type="InterPro" id="IPR011460">
    <property type="entry name" value="Lcl_C"/>
</dbReference>
<dbReference type="GO" id="GO:0004674">
    <property type="term" value="F:protein serine/threonine kinase activity"/>
    <property type="evidence" value="ECO:0007669"/>
    <property type="project" value="TreeGrafter"/>
</dbReference>
<dbReference type="CDD" id="cd14014">
    <property type="entry name" value="STKc_PknB_like"/>
    <property type="match status" value="1"/>
</dbReference>
<dbReference type="PANTHER" id="PTHR43289">
    <property type="entry name" value="MITOGEN-ACTIVATED PROTEIN KINASE KINASE KINASE 20-RELATED"/>
    <property type="match status" value="1"/>
</dbReference>
<dbReference type="InterPro" id="IPR008271">
    <property type="entry name" value="Ser/Thr_kinase_AS"/>
</dbReference>
<keyword evidence="4 5" id="KW-0067">ATP-binding</keyword>
<reference evidence="7 8" key="1">
    <citation type="submission" date="2020-05" db="EMBL/GenBank/DDBJ databases">
        <title>Complete genome of Desulfobulbus oligotrophicus.</title>
        <authorList>
            <person name="Podar M."/>
        </authorList>
    </citation>
    <scope>NUCLEOTIDE SEQUENCE [LARGE SCALE GENOMIC DNA]</scope>
    <source>
        <strain evidence="7 8">Prop6</strain>
    </source>
</reference>
<keyword evidence="2 5" id="KW-0547">Nucleotide-binding</keyword>
<dbReference type="SUPFAM" id="SSF56112">
    <property type="entry name" value="Protein kinase-like (PK-like)"/>
    <property type="match status" value="1"/>
</dbReference>
<keyword evidence="3 7" id="KW-0418">Kinase</keyword>
<dbReference type="SMART" id="SM00220">
    <property type="entry name" value="S_TKc"/>
    <property type="match status" value="1"/>
</dbReference>
<dbReference type="RefSeq" id="WP_199262978.1">
    <property type="nucleotide sequence ID" value="NZ_CP054140.1"/>
</dbReference>
<dbReference type="InterPro" id="IPR000719">
    <property type="entry name" value="Prot_kinase_dom"/>
</dbReference>
<dbReference type="InterPro" id="IPR017441">
    <property type="entry name" value="Protein_kinase_ATP_BS"/>
</dbReference>
<name>A0A7T6ARM7_9BACT</name>
<dbReference type="PROSITE" id="PS00107">
    <property type="entry name" value="PROTEIN_KINASE_ATP"/>
    <property type="match status" value="1"/>
</dbReference>
<organism evidence="7 8">
    <name type="scientific">Desulfobulbus oligotrophicus</name>
    <dbReference type="NCBI Taxonomy" id="1909699"/>
    <lineage>
        <taxon>Bacteria</taxon>
        <taxon>Pseudomonadati</taxon>
        <taxon>Thermodesulfobacteriota</taxon>
        <taxon>Desulfobulbia</taxon>
        <taxon>Desulfobulbales</taxon>
        <taxon>Desulfobulbaceae</taxon>
        <taxon>Desulfobulbus</taxon>
    </lineage>
</organism>
<evidence type="ECO:0000313" key="7">
    <source>
        <dbReference type="EMBL" id="QQG66695.1"/>
    </source>
</evidence>
<dbReference type="PROSITE" id="PS00108">
    <property type="entry name" value="PROTEIN_KINASE_ST"/>
    <property type="match status" value="1"/>
</dbReference>
<dbReference type="Gene3D" id="1.10.510.10">
    <property type="entry name" value="Transferase(Phosphotransferase) domain 1"/>
    <property type="match status" value="1"/>
</dbReference>
<evidence type="ECO:0000256" key="4">
    <source>
        <dbReference type="ARBA" id="ARBA00022840"/>
    </source>
</evidence>
<dbReference type="KEGG" id="dog:HP555_12875"/>
<protein>
    <submittedName>
        <fullName evidence="7">Protein kinase</fullName>
    </submittedName>
</protein>
<dbReference type="InterPro" id="IPR011009">
    <property type="entry name" value="Kinase-like_dom_sf"/>
</dbReference>
<dbReference type="Pfam" id="PF07603">
    <property type="entry name" value="Lcl_C"/>
    <property type="match status" value="1"/>
</dbReference>
<keyword evidence="8" id="KW-1185">Reference proteome</keyword>
<evidence type="ECO:0000259" key="6">
    <source>
        <dbReference type="PROSITE" id="PS50011"/>
    </source>
</evidence>
<evidence type="ECO:0000313" key="8">
    <source>
        <dbReference type="Proteomes" id="UP000596092"/>
    </source>
</evidence>
<dbReference type="Proteomes" id="UP000596092">
    <property type="component" value="Chromosome"/>
</dbReference>
<feature type="domain" description="Protein kinase" evidence="6">
    <location>
        <begin position="7"/>
        <end position="268"/>
    </location>
</feature>
<keyword evidence="1" id="KW-0808">Transferase</keyword>
<dbReference type="PANTHER" id="PTHR43289:SF6">
    <property type="entry name" value="SERINE_THREONINE-PROTEIN KINASE NEKL-3"/>
    <property type="match status" value="1"/>
</dbReference>
<sequence length="448" mass="50886">MKKVGRYEVVRRLGKGGMGSVYKAIVPVIDKVVAVKILDPNELLEDILGVDQLRDIFIFEARTMATFSQPFLVTVHDFDHDDQGRPFFVMDYICNNLGDMIGESFHLEEDSRIIQASKVLHYGRQILAGLGFLHYNNIVHRDIKPQNILVTDEDIIKICDFGMALVNGTSFSGPSNMQIGSPYYTPPEQRKNPNAVDGRADLYSTAVLLYRMLTGKLPGMQSLSLSMVNAQYDQSWDDFFLKALRWQPEERFQSADEMLVALEQLPKVPSASERWCPVPQAGDKPKVLRRTSLNVRRSQAQKHFGVTPLMRPVESVCNVLETGAEIVWDRATDLVWQRHGSRFPLSLAEARSYVEMLNKQRFQGYQNWRLPTVNELLSMLSDAGYAAFFSAENTGQTMKWLWSCDRHGYHESWYVNMDMGFAGVQDIACRNHVRAVCIPAESTVDTSL</sequence>
<dbReference type="Gene3D" id="3.30.200.20">
    <property type="entry name" value="Phosphorylase Kinase, domain 1"/>
    <property type="match status" value="1"/>
</dbReference>
<gene>
    <name evidence="7" type="ORF">HP555_12875</name>
</gene>
<evidence type="ECO:0000256" key="5">
    <source>
        <dbReference type="PROSITE-ProRule" id="PRU10141"/>
    </source>
</evidence>
<dbReference type="GO" id="GO:0005524">
    <property type="term" value="F:ATP binding"/>
    <property type="evidence" value="ECO:0007669"/>
    <property type="project" value="UniProtKB-UniRule"/>
</dbReference>
<dbReference type="Pfam" id="PF00069">
    <property type="entry name" value="Pkinase"/>
    <property type="match status" value="1"/>
</dbReference>
<proteinExistence type="predicted"/>
<evidence type="ECO:0000256" key="3">
    <source>
        <dbReference type="ARBA" id="ARBA00022777"/>
    </source>
</evidence>
<dbReference type="EMBL" id="CP054140">
    <property type="protein sequence ID" value="QQG66695.1"/>
    <property type="molecule type" value="Genomic_DNA"/>
</dbReference>
<dbReference type="PROSITE" id="PS50011">
    <property type="entry name" value="PROTEIN_KINASE_DOM"/>
    <property type="match status" value="1"/>
</dbReference>
<dbReference type="AlphaFoldDB" id="A0A7T6ARM7"/>
<evidence type="ECO:0000256" key="2">
    <source>
        <dbReference type="ARBA" id="ARBA00022741"/>
    </source>
</evidence>
<evidence type="ECO:0000256" key="1">
    <source>
        <dbReference type="ARBA" id="ARBA00022679"/>
    </source>
</evidence>
<accession>A0A7T6ARM7</accession>
<feature type="binding site" evidence="5">
    <location>
        <position position="36"/>
    </location>
    <ligand>
        <name>ATP</name>
        <dbReference type="ChEBI" id="CHEBI:30616"/>
    </ligand>
</feature>